<keyword evidence="3" id="KW-0804">Transcription</keyword>
<accession>A0ABY6FTH2</accession>
<dbReference type="PANTHER" id="PTHR33164">
    <property type="entry name" value="TRANSCRIPTIONAL REGULATOR, MARR FAMILY"/>
    <property type="match status" value="1"/>
</dbReference>
<dbReference type="PRINTS" id="PR00598">
    <property type="entry name" value="HTHMARR"/>
</dbReference>
<feature type="domain" description="HTH marR-type" evidence="4">
    <location>
        <begin position="13"/>
        <end position="145"/>
    </location>
</feature>
<dbReference type="EMBL" id="CP106856">
    <property type="protein sequence ID" value="UYB36518.1"/>
    <property type="molecule type" value="Genomic_DNA"/>
</dbReference>
<reference evidence="5" key="1">
    <citation type="submission" date="2022-09" db="EMBL/GenBank/DDBJ databases">
        <authorList>
            <person name="Li D."/>
            <person name="Cheng J."/>
            <person name="Li Y."/>
        </authorList>
    </citation>
    <scope>NUCLEOTIDE SEQUENCE</scope>
    <source>
        <strain evidence="5">DL</strain>
    </source>
</reference>
<dbReference type="PROSITE" id="PS50995">
    <property type="entry name" value="HTH_MARR_2"/>
    <property type="match status" value="1"/>
</dbReference>
<evidence type="ECO:0000256" key="1">
    <source>
        <dbReference type="ARBA" id="ARBA00023015"/>
    </source>
</evidence>
<dbReference type="PANTHER" id="PTHR33164:SF64">
    <property type="entry name" value="TRANSCRIPTIONAL REGULATOR SLYA"/>
    <property type="match status" value="1"/>
</dbReference>
<evidence type="ECO:0000313" key="6">
    <source>
        <dbReference type="Proteomes" id="UP001063368"/>
    </source>
</evidence>
<organism evidence="5 6">
    <name type="scientific">Arthrobacter koreensis</name>
    <dbReference type="NCBI Taxonomy" id="199136"/>
    <lineage>
        <taxon>Bacteria</taxon>
        <taxon>Bacillati</taxon>
        <taxon>Actinomycetota</taxon>
        <taxon>Actinomycetes</taxon>
        <taxon>Micrococcales</taxon>
        <taxon>Micrococcaceae</taxon>
        <taxon>Arthrobacter</taxon>
    </lineage>
</organism>
<protein>
    <submittedName>
        <fullName evidence="5">MarR family winged helix-turn-helix transcriptional regulator</fullName>
    </submittedName>
</protein>
<name>A0ABY6FTH2_9MICC</name>
<dbReference type="InterPro" id="IPR036390">
    <property type="entry name" value="WH_DNA-bd_sf"/>
</dbReference>
<dbReference type="InterPro" id="IPR000835">
    <property type="entry name" value="HTH_MarR-typ"/>
</dbReference>
<keyword evidence="6" id="KW-1185">Reference proteome</keyword>
<dbReference type="RefSeq" id="WP_176697659.1">
    <property type="nucleotide sequence ID" value="NZ_CECE01000010.1"/>
</dbReference>
<dbReference type="Proteomes" id="UP001063368">
    <property type="component" value="Chromosome"/>
</dbReference>
<dbReference type="InterPro" id="IPR039422">
    <property type="entry name" value="MarR/SlyA-like"/>
</dbReference>
<dbReference type="Gene3D" id="1.10.10.10">
    <property type="entry name" value="Winged helix-like DNA-binding domain superfamily/Winged helix DNA-binding domain"/>
    <property type="match status" value="1"/>
</dbReference>
<evidence type="ECO:0000256" key="2">
    <source>
        <dbReference type="ARBA" id="ARBA00023125"/>
    </source>
</evidence>
<proteinExistence type="predicted"/>
<keyword evidence="2" id="KW-0238">DNA-binding</keyword>
<dbReference type="SUPFAM" id="SSF46785">
    <property type="entry name" value="Winged helix' DNA-binding domain"/>
    <property type="match status" value="1"/>
</dbReference>
<keyword evidence="1" id="KW-0805">Transcription regulation</keyword>
<dbReference type="InterPro" id="IPR036388">
    <property type="entry name" value="WH-like_DNA-bd_sf"/>
</dbReference>
<evidence type="ECO:0000313" key="5">
    <source>
        <dbReference type="EMBL" id="UYB36518.1"/>
    </source>
</evidence>
<dbReference type="Pfam" id="PF01047">
    <property type="entry name" value="MarR"/>
    <property type="match status" value="1"/>
</dbReference>
<evidence type="ECO:0000256" key="3">
    <source>
        <dbReference type="ARBA" id="ARBA00023163"/>
    </source>
</evidence>
<dbReference type="SMART" id="SM00347">
    <property type="entry name" value="HTH_MARR"/>
    <property type="match status" value="1"/>
</dbReference>
<sequence length="163" mass="16843">MTIGGTSSPDVRPGSLGWDLGMVAGGYQSRMEAALGGFAGGLRGFLVLSTVAYCDPPNQQALGAHLGIDRTVLTYLIDALAEAGEVERIPDPADRRARKVVATPAGLARLAACEERIAAEEAALLSGLVAEDADLFRALLHRLAGQAHQPASGLNPCAAMDHA</sequence>
<gene>
    <name evidence="5" type="ORF">N9A08_02190</name>
</gene>
<evidence type="ECO:0000259" key="4">
    <source>
        <dbReference type="PROSITE" id="PS50995"/>
    </source>
</evidence>